<proteinExistence type="predicted"/>
<accession>A0ACC2T5Q7</accession>
<evidence type="ECO:0000313" key="1">
    <source>
        <dbReference type="EMBL" id="KAJ9069928.1"/>
    </source>
</evidence>
<dbReference type="Proteomes" id="UP001165960">
    <property type="component" value="Unassembled WGS sequence"/>
</dbReference>
<dbReference type="EMBL" id="QTSX02003601">
    <property type="protein sequence ID" value="KAJ9069928.1"/>
    <property type="molecule type" value="Genomic_DNA"/>
</dbReference>
<sequence>MAFQKDNSLMRGVLVQLFKQISSLEADLCQGSLQIINSDTPIQIADLEAQLCRLQEQGCNCRTNGSKLATITFSSKTIKGYENTEGSSKSEEIKDNHTCNLWGILDVFAVLPTREPYTPHTTLIACSAYTTDRQSITTPCQKIKLVVTNE</sequence>
<reference evidence="1" key="1">
    <citation type="submission" date="2022-04" db="EMBL/GenBank/DDBJ databases">
        <title>Genome of the entomopathogenic fungus Entomophthora muscae.</title>
        <authorList>
            <person name="Elya C."/>
            <person name="Lovett B.R."/>
            <person name="Lee E."/>
            <person name="Macias A.M."/>
            <person name="Hajek A.E."/>
            <person name="De Bivort B.L."/>
            <person name="Kasson M.T."/>
            <person name="De Fine Licht H.H."/>
            <person name="Stajich J.E."/>
        </authorList>
    </citation>
    <scope>NUCLEOTIDE SEQUENCE</scope>
    <source>
        <strain evidence="1">Berkeley</strain>
    </source>
</reference>
<gene>
    <name evidence="1" type="ORF">DSO57_1013639</name>
</gene>
<evidence type="ECO:0000313" key="2">
    <source>
        <dbReference type="Proteomes" id="UP001165960"/>
    </source>
</evidence>
<keyword evidence="2" id="KW-1185">Reference proteome</keyword>
<organism evidence="1 2">
    <name type="scientific">Entomophthora muscae</name>
    <dbReference type="NCBI Taxonomy" id="34485"/>
    <lineage>
        <taxon>Eukaryota</taxon>
        <taxon>Fungi</taxon>
        <taxon>Fungi incertae sedis</taxon>
        <taxon>Zoopagomycota</taxon>
        <taxon>Entomophthoromycotina</taxon>
        <taxon>Entomophthoromycetes</taxon>
        <taxon>Entomophthorales</taxon>
        <taxon>Entomophthoraceae</taxon>
        <taxon>Entomophthora</taxon>
    </lineage>
</organism>
<protein>
    <submittedName>
        <fullName evidence="1">Uncharacterized protein</fullName>
    </submittedName>
</protein>
<name>A0ACC2T5Q7_9FUNG</name>
<comment type="caution">
    <text evidence="1">The sequence shown here is derived from an EMBL/GenBank/DDBJ whole genome shotgun (WGS) entry which is preliminary data.</text>
</comment>